<evidence type="ECO:0000256" key="1">
    <source>
        <dbReference type="SAM" id="MobiDB-lite"/>
    </source>
</evidence>
<dbReference type="AlphaFoldDB" id="A0AAV1QV41"/>
<evidence type="ECO:0000313" key="3">
    <source>
        <dbReference type="Proteomes" id="UP001314170"/>
    </source>
</evidence>
<evidence type="ECO:0000313" key="2">
    <source>
        <dbReference type="EMBL" id="CAK7324650.1"/>
    </source>
</evidence>
<feature type="compositionally biased region" description="Acidic residues" evidence="1">
    <location>
        <begin position="9"/>
        <end position="31"/>
    </location>
</feature>
<feature type="region of interest" description="Disordered" evidence="1">
    <location>
        <begin position="1"/>
        <end position="62"/>
    </location>
</feature>
<dbReference type="EMBL" id="CAWUPB010000426">
    <property type="protein sequence ID" value="CAK7324650.1"/>
    <property type="molecule type" value="Genomic_DNA"/>
</dbReference>
<feature type="region of interest" description="Disordered" evidence="1">
    <location>
        <begin position="95"/>
        <end position="180"/>
    </location>
</feature>
<feature type="compositionally biased region" description="Polar residues" evidence="1">
    <location>
        <begin position="128"/>
        <end position="137"/>
    </location>
</feature>
<name>A0AAV1QV41_9ROSI</name>
<proteinExistence type="predicted"/>
<protein>
    <submittedName>
        <fullName evidence="2">Uncharacterized protein</fullName>
    </submittedName>
</protein>
<comment type="caution">
    <text evidence="2">The sequence shown here is derived from an EMBL/GenBank/DDBJ whole genome shotgun (WGS) entry which is preliminary data.</text>
</comment>
<accession>A0AAV1QV41</accession>
<dbReference type="Proteomes" id="UP001314170">
    <property type="component" value="Unassembled WGS sequence"/>
</dbReference>
<feature type="compositionally biased region" description="Acidic residues" evidence="1">
    <location>
        <begin position="44"/>
        <end position="62"/>
    </location>
</feature>
<sequence>MSRTRVDDDMGDEDDDMGDDGDEDEDDDEDIAKDGAGMMSLVDTDMEDHDDTGLGDDYNDEMIDEEDDDFHENRVIEVRWREALDGLDNLRVSGRLNSGVQENQPSDDPLSNDGQLVVDGDNTDESTSRLQQENGNEVTHYRPNPIVDPRSSFNGASEGLQVDEPMLVQPISPNKYPKWS</sequence>
<keyword evidence="3" id="KW-1185">Reference proteome</keyword>
<reference evidence="2 3" key="1">
    <citation type="submission" date="2024-01" db="EMBL/GenBank/DDBJ databases">
        <authorList>
            <person name="Waweru B."/>
        </authorList>
    </citation>
    <scope>NUCLEOTIDE SEQUENCE [LARGE SCALE GENOMIC DNA]</scope>
</reference>
<gene>
    <name evidence="2" type="ORF">DCAF_LOCUS2307</name>
</gene>
<feature type="compositionally biased region" description="Polar residues" evidence="1">
    <location>
        <begin position="95"/>
        <end position="106"/>
    </location>
</feature>
<organism evidence="2 3">
    <name type="scientific">Dovyalis caffra</name>
    <dbReference type="NCBI Taxonomy" id="77055"/>
    <lineage>
        <taxon>Eukaryota</taxon>
        <taxon>Viridiplantae</taxon>
        <taxon>Streptophyta</taxon>
        <taxon>Embryophyta</taxon>
        <taxon>Tracheophyta</taxon>
        <taxon>Spermatophyta</taxon>
        <taxon>Magnoliopsida</taxon>
        <taxon>eudicotyledons</taxon>
        <taxon>Gunneridae</taxon>
        <taxon>Pentapetalae</taxon>
        <taxon>rosids</taxon>
        <taxon>fabids</taxon>
        <taxon>Malpighiales</taxon>
        <taxon>Salicaceae</taxon>
        <taxon>Flacourtieae</taxon>
        <taxon>Dovyalis</taxon>
    </lineage>
</organism>